<feature type="region of interest" description="Disordered" evidence="7">
    <location>
        <begin position="393"/>
        <end position="412"/>
    </location>
</feature>
<dbReference type="GO" id="GO:0004843">
    <property type="term" value="F:cysteine-type deubiquitinase activity"/>
    <property type="evidence" value="ECO:0007669"/>
    <property type="project" value="UniProtKB-UniRule"/>
</dbReference>
<keyword evidence="6" id="KW-0378">Hydrolase</keyword>
<organism evidence="10 11">
    <name type="scientific">Lasius platythorax</name>
    <dbReference type="NCBI Taxonomy" id="488582"/>
    <lineage>
        <taxon>Eukaryota</taxon>
        <taxon>Metazoa</taxon>
        <taxon>Ecdysozoa</taxon>
        <taxon>Arthropoda</taxon>
        <taxon>Hexapoda</taxon>
        <taxon>Insecta</taxon>
        <taxon>Pterygota</taxon>
        <taxon>Neoptera</taxon>
        <taxon>Endopterygota</taxon>
        <taxon>Hymenoptera</taxon>
        <taxon>Apocrita</taxon>
        <taxon>Aculeata</taxon>
        <taxon>Formicoidea</taxon>
        <taxon>Formicidae</taxon>
        <taxon>Formicinae</taxon>
        <taxon>Lasius</taxon>
        <taxon>Lasius</taxon>
    </lineage>
</organism>
<dbReference type="GO" id="GO:0006508">
    <property type="term" value="P:proteolysis"/>
    <property type="evidence" value="ECO:0007669"/>
    <property type="project" value="UniProtKB-KW"/>
</dbReference>
<evidence type="ECO:0000256" key="5">
    <source>
        <dbReference type="PROSITE-ProRule" id="PRU00502"/>
    </source>
</evidence>
<feature type="compositionally biased region" description="Basic residues" evidence="7">
    <location>
        <begin position="435"/>
        <end position="448"/>
    </location>
</feature>
<dbReference type="Gene3D" id="3.90.70.10">
    <property type="entry name" value="Cysteine proteinases"/>
    <property type="match status" value="2"/>
</dbReference>
<comment type="similarity">
    <text evidence="1 6">Belongs to the peptidase C19 family.</text>
</comment>
<dbReference type="InterPro" id="IPR001607">
    <property type="entry name" value="Znf_UBP"/>
</dbReference>
<proteinExistence type="inferred from homology"/>
<evidence type="ECO:0000256" key="2">
    <source>
        <dbReference type="ARBA" id="ARBA00022723"/>
    </source>
</evidence>
<dbReference type="SUPFAM" id="SSF54001">
    <property type="entry name" value="Cysteine proteinases"/>
    <property type="match status" value="1"/>
</dbReference>
<keyword evidence="6" id="KW-0833">Ubl conjugation pathway</keyword>
<protein>
    <recommendedName>
        <fullName evidence="6">Ubiquitin carboxyl-terminal hydrolase</fullName>
        <ecNumber evidence="6">3.4.19.12</ecNumber>
    </recommendedName>
</protein>
<dbReference type="InterPro" id="IPR001394">
    <property type="entry name" value="Peptidase_C19_UCH"/>
</dbReference>
<evidence type="ECO:0000256" key="6">
    <source>
        <dbReference type="RuleBase" id="RU366025"/>
    </source>
</evidence>
<evidence type="ECO:0000313" key="10">
    <source>
        <dbReference type="EMBL" id="CAL1678288.1"/>
    </source>
</evidence>
<evidence type="ECO:0000256" key="3">
    <source>
        <dbReference type="ARBA" id="ARBA00022771"/>
    </source>
</evidence>
<feature type="region of interest" description="Disordered" evidence="7">
    <location>
        <begin position="600"/>
        <end position="637"/>
    </location>
</feature>
<dbReference type="EMBL" id="OZ034837">
    <property type="protein sequence ID" value="CAL1678288.1"/>
    <property type="molecule type" value="Genomic_DNA"/>
</dbReference>
<keyword evidence="4" id="KW-0862">Zinc</keyword>
<keyword evidence="6" id="KW-0788">Thiol protease</keyword>
<dbReference type="Pfam" id="PF00443">
    <property type="entry name" value="UCH"/>
    <property type="match status" value="1"/>
</dbReference>
<feature type="compositionally biased region" description="Polar residues" evidence="7">
    <location>
        <begin position="460"/>
        <end position="472"/>
    </location>
</feature>
<reference evidence="10" key="1">
    <citation type="submission" date="2024-04" db="EMBL/GenBank/DDBJ databases">
        <authorList>
            <consortium name="Molecular Ecology Group"/>
        </authorList>
    </citation>
    <scope>NUCLEOTIDE SEQUENCE</scope>
</reference>
<sequence>MSKKRNREPDPNPDISEASTESCEEASAGAKCLHTAKAINLNKVKKNIKKTGIMSECSICKKIEVDLKKTEDIYISKPLWICLQCGEQSCGKEQKQHAIEHYKKPHSDCHCIVTDIHHWSVWCYQCEIEVYPSSSKKLLETIEFIKKCVSMPQIPQQLKTPIIQCQTEITDVQEKEKHKTLNNFPKVGGLANLGNTCFFNAVLQCLAQTPYLMKVLDDLRLPGQKFVLPGGKHKPFDAEEEMELPPIEGTLERWGSFTSVLCETLSKMQNTNGCQTYTPLNLLCKLRKKTTQCVDGGQHDSHELLRHLLEIVRNEDLRRYQSIILKEVGLSEKTKPDCVEKGLKSRIKFYGNQASTRLLGPEAIFRGVLVSTLQCLDCRHSSQRTEPFLDLSLPVTADKPQPPLLKRKNSEIESFDMNTQQCDYQALDTSWKQLKKEKKAARKNRKNKRNENHNNYVLKDSNNPTEENNDNIPKSEESDADVEDNIEVDHSHPEIGESGYSSEKASAVTSPISLTDHHHPSNDFNNDVNTLTSLEDGNLGNNADTTKVRHLVNINVLPSPSPTDVSMTDLTQIRMPSEKIDRNVGSVSSENEASATALSTMIPNSDVTSPEAPTASLSSSIASKESPTSPINDDTERLDGVETWMATALSKCNKKKYNNGTSNGDDPEEQDLCNELGDIMTGMSRLGISEHQSSGRYTTKEGECSVESCLNQFTALELMTGSNKVVCEACTARQKKSQENLSKMVCTSSTKQYLISQVPPVLILHLKRFQTQRVGFRKVFKHVSFPMLLNLAPVCTDHKKPRLYALYGVVEHSGTVHGGHYVAYVKTRLPLPPDDLRWNFLPKDKNPKPDDKAGGTNSDSEGEEASAKAVSVVEPPPGRWYYVSDSRVSEVDENTVLQSQAYILFYERIF</sequence>
<name>A0AAV2NE53_9HYME</name>
<feature type="compositionally biased region" description="Low complexity" evidence="7">
    <location>
        <begin position="616"/>
        <end position="626"/>
    </location>
</feature>
<comment type="catalytic activity">
    <reaction evidence="6">
        <text>Thiol-dependent hydrolysis of ester, thioester, amide, peptide and isopeptide bonds formed by the C-terminal Gly of ubiquitin (a 76-residue protein attached to proteins as an intracellular targeting signal).</text>
        <dbReference type="EC" id="3.4.19.12"/>
    </reaction>
</comment>
<dbReference type="CDD" id="cd02667">
    <property type="entry name" value="Peptidase_C19K"/>
    <property type="match status" value="1"/>
</dbReference>
<dbReference type="InterPro" id="IPR018200">
    <property type="entry name" value="USP_CS"/>
</dbReference>
<feature type="region of interest" description="Disordered" evidence="7">
    <location>
        <begin position="1"/>
        <end position="20"/>
    </location>
</feature>
<accession>A0AAV2NE53</accession>
<dbReference type="PROSITE" id="PS50271">
    <property type="entry name" value="ZF_UBP"/>
    <property type="match status" value="1"/>
</dbReference>
<feature type="region of interest" description="Disordered" evidence="7">
    <location>
        <begin position="840"/>
        <end position="872"/>
    </location>
</feature>
<evidence type="ECO:0000256" key="7">
    <source>
        <dbReference type="SAM" id="MobiDB-lite"/>
    </source>
</evidence>
<dbReference type="PANTHER" id="PTHR24006">
    <property type="entry name" value="UBIQUITIN CARBOXYL-TERMINAL HYDROLASE"/>
    <property type="match status" value="1"/>
</dbReference>
<keyword evidence="2" id="KW-0479">Metal-binding</keyword>
<dbReference type="Gene3D" id="3.30.40.10">
    <property type="entry name" value="Zinc/RING finger domain, C3HC4 (zinc finger)"/>
    <property type="match status" value="1"/>
</dbReference>
<dbReference type="PROSITE" id="PS00973">
    <property type="entry name" value="USP_2"/>
    <property type="match status" value="1"/>
</dbReference>
<dbReference type="AlphaFoldDB" id="A0AAV2NE53"/>
<keyword evidence="11" id="KW-1185">Reference proteome</keyword>
<dbReference type="GO" id="GO:0005634">
    <property type="term" value="C:nucleus"/>
    <property type="evidence" value="ECO:0007669"/>
    <property type="project" value="TreeGrafter"/>
</dbReference>
<evidence type="ECO:0000256" key="1">
    <source>
        <dbReference type="ARBA" id="ARBA00009085"/>
    </source>
</evidence>
<dbReference type="InterPro" id="IPR028889">
    <property type="entry name" value="USP"/>
</dbReference>
<dbReference type="Proteomes" id="UP001497644">
    <property type="component" value="Chromosome 14"/>
</dbReference>
<evidence type="ECO:0000313" key="11">
    <source>
        <dbReference type="Proteomes" id="UP001497644"/>
    </source>
</evidence>
<keyword evidence="6" id="KW-0645">Protease</keyword>
<dbReference type="Pfam" id="PF02148">
    <property type="entry name" value="zf-UBP"/>
    <property type="match status" value="1"/>
</dbReference>
<dbReference type="PROSITE" id="PS50235">
    <property type="entry name" value="USP_3"/>
    <property type="match status" value="1"/>
</dbReference>
<keyword evidence="3 5" id="KW-0863">Zinc-finger</keyword>
<gene>
    <name evidence="10" type="ORF">LPLAT_LOCUS4177</name>
</gene>
<dbReference type="PANTHER" id="PTHR24006:SF781">
    <property type="entry name" value="LD34905P"/>
    <property type="match status" value="1"/>
</dbReference>
<feature type="domain" description="UBP-type" evidence="9">
    <location>
        <begin position="30"/>
        <end position="149"/>
    </location>
</feature>
<dbReference type="PROSITE" id="PS00972">
    <property type="entry name" value="USP_1"/>
    <property type="match status" value="1"/>
</dbReference>
<feature type="compositionally biased region" description="Polar residues" evidence="7">
    <location>
        <begin position="499"/>
        <end position="513"/>
    </location>
</feature>
<dbReference type="GO" id="GO:0005829">
    <property type="term" value="C:cytosol"/>
    <property type="evidence" value="ECO:0007669"/>
    <property type="project" value="TreeGrafter"/>
</dbReference>
<dbReference type="GO" id="GO:0008270">
    <property type="term" value="F:zinc ion binding"/>
    <property type="evidence" value="ECO:0007669"/>
    <property type="project" value="UniProtKB-KW"/>
</dbReference>
<evidence type="ECO:0000256" key="4">
    <source>
        <dbReference type="ARBA" id="ARBA00022833"/>
    </source>
</evidence>
<dbReference type="InterPro" id="IPR050164">
    <property type="entry name" value="Peptidase_C19"/>
</dbReference>
<feature type="region of interest" description="Disordered" evidence="7">
    <location>
        <begin position="435"/>
        <end position="521"/>
    </location>
</feature>
<dbReference type="SUPFAM" id="SSF57850">
    <property type="entry name" value="RING/U-box"/>
    <property type="match status" value="1"/>
</dbReference>
<evidence type="ECO:0000259" key="9">
    <source>
        <dbReference type="PROSITE" id="PS50271"/>
    </source>
</evidence>
<feature type="compositionally biased region" description="Basic and acidic residues" evidence="7">
    <location>
        <begin position="840"/>
        <end position="853"/>
    </location>
</feature>
<evidence type="ECO:0000259" key="8">
    <source>
        <dbReference type="PROSITE" id="PS50235"/>
    </source>
</evidence>
<dbReference type="InterPro" id="IPR013083">
    <property type="entry name" value="Znf_RING/FYVE/PHD"/>
</dbReference>
<feature type="domain" description="USP" evidence="8">
    <location>
        <begin position="188"/>
        <end position="909"/>
    </location>
</feature>
<dbReference type="EC" id="3.4.19.12" evidence="6"/>
<dbReference type="GO" id="GO:0016579">
    <property type="term" value="P:protein deubiquitination"/>
    <property type="evidence" value="ECO:0007669"/>
    <property type="project" value="InterPro"/>
</dbReference>
<dbReference type="InterPro" id="IPR038765">
    <property type="entry name" value="Papain-like_cys_pep_sf"/>
</dbReference>